<keyword evidence="3" id="KW-1185">Reference proteome</keyword>
<reference evidence="2" key="1">
    <citation type="submission" date="2018-11" db="EMBL/GenBank/DDBJ databases">
        <authorList>
            <person name="Grassa J C."/>
        </authorList>
    </citation>
    <scope>NUCLEOTIDE SEQUENCE [LARGE SCALE GENOMIC DNA]</scope>
</reference>
<proteinExistence type="predicted"/>
<reference evidence="2" key="2">
    <citation type="submission" date="2021-03" db="UniProtKB">
        <authorList>
            <consortium name="EnsemblPlants"/>
        </authorList>
    </citation>
    <scope>IDENTIFICATION</scope>
</reference>
<dbReference type="Gramene" id="evm.model.07.644">
    <property type="protein sequence ID" value="cds.evm.model.07.644"/>
    <property type="gene ID" value="evm.TU.07.644"/>
</dbReference>
<dbReference type="EnsemblPlants" id="evm.model.07.644">
    <property type="protein sequence ID" value="cds.evm.model.07.644"/>
    <property type="gene ID" value="evm.TU.07.644"/>
</dbReference>
<evidence type="ECO:0000313" key="2">
    <source>
        <dbReference type="EnsemblPlants" id="cds.evm.model.07.644"/>
    </source>
</evidence>
<evidence type="ECO:0000256" key="1">
    <source>
        <dbReference type="SAM" id="MobiDB-lite"/>
    </source>
</evidence>
<protein>
    <submittedName>
        <fullName evidence="2">Uncharacterized protein</fullName>
    </submittedName>
</protein>
<accession>A0A803Q5V3</accession>
<feature type="compositionally biased region" description="Basic and acidic residues" evidence="1">
    <location>
        <begin position="74"/>
        <end position="92"/>
    </location>
</feature>
<feature type="compositionally biased region" description="Polar residues" evidence="1">
    <location>
        <begin position="63"/>
        <end position="72"/>
    </location>
</feature>
<evidence type="ECO:0000313" key="3">
    <source>
        <dbReference type="Proteomes" id="UP000596661"/>
    </source>
</evidence>
<dbReference type="Proteomes" id="UP000596661">
    <property type="component" value="Chromosome 7"/>
</dbReference>
<feature type="region of interest" description="Disordered" evidence="1">
    <location>
        <begin position="62"/>
        <end position="117"/>
    </location>
</feature>
<name>A0A803Q5V3_CANSA</name>
<dbReference type="AlphaFoldDB" id="A0A803Q5V3"/>
<organism evidence="2 3">
    <name type="scientific">Cannabis sativa</name>
    <name type="common">Hemp</name>
    <name type="synonym">Marijuana</name>
    <dbReference type="NCBI Taxonomy" id="3483"/>
    <lineage>
        <taxon>Eukaryota</taxon>
        <taxon>Viridiplantae</taxon>
        <taxon>Streptophyta</taxon>
        <taxon>Embryophyta</taxon>
        <taxon>Tracheophyta</taxon>
        <taxon>Spermatophyta</taxon>
        <taxon>Magnoliopsida</taxon>
        <taxon>eudicotyledons</taxon>
        <taxon>Gunneridae</taxon>
        <taxon>Pentapetalae</taxon>
        <taxon>rosids</taxon>
        <taxon>fabids</taxon>
        <taxon>Rosales</taxon>
        <taxon>Cannabaceae</taxon>
        <taxon>Cannabis</taxon>
    </lineage>
</organism>
<sequence length="117" mass="13314">MLKRPPRRGEALTACEDPPQNDNYYLCFWQGARGFLDQFNEIRLRNMTRMEAMMIALTKGIPNVQTNPTTNDLGRVDLKDHGNSNPRKDKGKGIIGETLKKTPSTKQQKKSKVIDQP</sequence>
<dbReference type="EMBL" id="UZAU01000640">
    <property type="status" value="NOT_ANNOTATED_CDS"/>
    <property type="molecule type" value="Genomic_DNA"/>
</dbReference>